<feature type="domain" description="NAD-dependent epimerase/dehydratase" evidence="1">
    <location>
        <begin position="1"/>
        <end position="38"/>
    </location>
</feature>
<evidence type="ECO:0000259" key="1">
    <source>
        <dbReference type="Pfam" id="PF01370"/>
    </source>
</evidence>
<dbReference type="AlphaFoldDB" id="A0A382H299"/>
<accession>A0A382H299</accession>
<feature type="non-terminal residue" evidence="2">
    <location>
        <position position="52"/>
    </location>
</feature>
<dbReference type="SUPFAM" id="SSF51735">
    <property type="entry name" value="NAD(P)-binding Rossmann-fold domains"/>
    <property type="match status" value="1"/>
</dbReference>
<dbReference type="Pfam" id="PF01370">
    <property type="entry name" value="Epimerase"/>
    <property type="match status" value="1"/>
</dbReference>
<protein>
    <recommendedName>
        <fullName evidence="1">NAD-dependent epimerase/dehydratase domain-containing protein</fullName>
    </recommendedName>
</protein>
<gene>
    <name evidence="2" type="ORF">METZ01_LOCUS234156</name>
</gene>
<sequence length="52" mass="5666">VVAGGAGFLGSHLCRSLVQRGEHVLCIDNLYTGTKNIVSELESLTNFEFLEK</sequence>
<dbReference type="InterPro" id="IPR001509">
    <property type="entry name" value="Epimerase_deHydtase"/>
</dbReference>
<dbReference type="Gene3D" id="3.40.50.720">
    <property type="entry name" value="NAD(P)-binding Rossmann-like Domain"/>
    <property type="match status" value="1"/>
</dbReference>
<name>A0A382H299_9ZZZZ</name>
<dbReference type="EMBL" id="UINC01058717">
    <property type="protein sequence ID" value="SVB81302.1"/>
    <property type="molecule type" value="Genomic_DNA"/>
</dbReference>
<evidence type="ECO:0000313" key="2">
    <source>
        <dbReference type="EMBL" id="SVB81302.1"/>
    </source>
</evidence>
<reference evidence="2" key="1">
    <citation type="submission" date="2018-05" db="EMBL/GenBank/DDBJ databases">
        <authorList>
            <person name="Lanie J.A."/>
            <person name="Ng W.-L."/>
            <person name="Kazmierczak K.M."/>
            <person name="Andrzejewski T.M."/>
            <person name="Davidsen T.M."/>
            <person name="Wayne K.J."/>
            <person name="Tettelin H."/>
            <person name="Glass J.I."/>
            <person name="Rusch D."/>
            <person name="Podicherti R."/>
            <person name="Tsui H.-C.T."/>
            <person name="Winkler M.E."/>
        </authorList>
    </citation>
    <scope>NUCLEOTIDE SEQUENCE</scope>
</reference>
<proteinExistence type="predicted"/>
<dbReference type="InterPro" id="IPR036291">
    <property type="entry name" value="NAD(P)-bd_dom_sf"/>
</dbReference>
<organism evidence="2">
    <name type="scientific">marine metagenome</name>
    <dbReference type="NCBI Taxonomy" id="408172"/>
    <lineage>
        <taxon>unclassified sequences</taxon>
        <taxon>metagenomes</taxon>
        <taxon>ecological metagenomes</taxon>
    </lineage>
</organism>
<feature type="non-terminal residue" evidence="2">
    <location>
        <position position="1"/>
    </location>
</feature>